<dbReference type="InterPro" id="IPR005651">
    <property type="entry name" value="Trm112-like"/>
</dbReference>
<dbReference type="Pfam" id="PF08241">
    <property type="entry name" value="Methyltransf_11"/>
    <property type="match status" value="1"/>
</dbReference>
<dbReference type="InterPro" id="IPR050508">
    <property type="entry name" value="Methyltransf_Superfamily"/>
</dbReference>
<dbReference type="Gene3D" id="3.40.50.150">
    <property type="entry name" value="Vaccinia Virus protein VP39"/>
    <property type="match status" value="1"/>
</dbReference>
<dbReference type="Gene3D" id="2.20.25.10">
    <property type="match status" value="1"/>
</dbReference>
<dbReference type="CDD" id="cd02440">
    <property type="entry name" value="AdoMet_MTases"/>
    <property type="match status" value="1"/>
</dbReference>
<name>A0A6J4KCZ3_9CHLR</name>
<proteinExistence type="predicted"/>
<gene>
    <name evidence="2" type="ORF">AVDCRST_MAG77-5769</name>
</gene>
<evidence type="ECO:0000259" key="1">
    <source>
        <dbReference type="Pfam" id="PF08241"/>
    </source>
</evidence>
<feature type="domain" description="Methyltransferase type 11" evidence="1">
    <location>
        <begin position="117"/>
        <end position="210"/>
    </location>
</feature>
<dbReference type="InterPro" id="IPR013216">
    <property type="entry name" value="Methyltransf_11"/>
</dbReference>
<dbReference type="InterPro" id="IPR029063">
    <property type="entry name" value="SAM-dependent_MTases_sf"/>
</dbReference>
<dbReference type="SUPFAM" id="SSF53335">
    <property type="entry name" value="S-adenosyl-L-methionine-dependent methyltransferases"/>
    <property type="match status" value="1"/>
</dbReference>
<accession>A0A6J4KCZ3</accession>
<dbReference type="SUPFAM" id="SSF158997">
    <property type="entry name" value="Trm112p-like"/>
    <property type="match status" value="1"/>
</dbReference>
<dbReference type="EMBL" id="CADCTC010000299">
    <property type="protein sequence ID" value="CAA9302304.1"/>
    <property type="molecule type" value="Genomic_DNA"/>
</dbReference>
<dbReference type="Pfam" id="PF03966">
    <property type="entry name" value="Trm112p"/>
    <property type="match status" value="1"/>
</dbReference>
<dbReference type="AlphaFoldDB" id="A0A6J4KCZ3"/>
<protein>
    <recommendedName>
        <fullName evidence="1">Methyltransferase type 11 domain-containing protein</fullName>
    </recommendedName>
</protein>
<evidence type="ECO:0000313" key="2">
    <source>
        <dbReference type="EMBL" id="CAA9302304.1"/>
    </source>
</evidence>
<dbReference type="PANTHER" id="PTHR42912">
    <property type="entry name" value="METHYLTRANSFERASE"/>
    <property type="match status" value="1"/>
</dbReference>
<sequence length="302" mass="32053">MTPPPAVATPAAVLPERVLAKLACPRCRAPLEASTDSTTGAPALRCTACDRRFPIEDGVPLLFPEERPADWTVSQKELYDGIAPHYDTSIPAHVAGHYLHRRVSLVQSLATPGAAVLDVGCGTGTLAAAIREAGFDVYGVDASTGMLAQLGAAGRGAPVAGFGERLPFMDGAFDLTITVATLHHITDPGRIAQTIGEMCRVTRPGGTVVVWDHNPKNPYWPLLMKRIPQDTGEERLVPQEEVIADLRAAGVRDITAQRSGLVPDFTPPALLGLVQAMEAVVERTPGLNLFCAHNVVIGRKPA</sequence>
<reference evidence="2" key="1">
    <citation type="submission" date="2020-02" db="EMBL/GenBank/DDBJ databases">
        <authorList>
            <person name="Meier V. D."/>
        </authorList>
    </citation>
    <scope>NUCLEOTIDE SEQUENCE</scope>
    <source>
        <strain evidence="2">AVDCRST_MAG77</strain>
    </source>
</reference>
<dbReference type="GO" id="GO:0008757">
    <property type="term" value="F:S-adenosylmethionine-dependent methyltransferase activity"/>
    <property type="evidence" value="ECO:0007669"/>
    <property type="project" value="InterPro"/>
</dbReference>
<dbReference type="PANTHER" id="PTHR42912:SF80">
    <property type="entry name" value="METHYLTRANSFERASE DOMAIN-CONTAINING PROTEIN"/>
    <property type="match status" value="1"/>
</dbReference>
<organism evidence="2">
    <name type="scientific">uncultured Chloroflexota bacterium</name>
    <dbReference type="NCBI Taxonomy" id="166587"/>
    <lineage>
        <taxon>Bacteria</taxon>
        <taxon>Bacillati</taxon>
        <taxon>Chloroflexota</taxon>
        <taxon>environmental samples</taxon>
    </lineage>
</organism>